<protein>
    <submittedName>
        <fullName evidence="2">Transcriptional regulator</fullName>
    </submittedName>
</protein>
<proteinExistence type="predicted"/>
<dbReference type="Proteomes" id="UP000297295">
    <property type="component" value="Unassembled WGS sequence"/>
</dbReference>
<feature type="transmembrane region" description="Helical" evidence="1">
    <location>
        <begin position="29"/>
        <end position="48"/>
    </location>
</feature>
<gene>
    <name evidence="2" type="ORF">CUN85_07870</name>
</gene>
<dbReference type="OrthoDB" id="205985at2157"/>
<evidence type="ECO:0000313" key="3">
    <source>
        <dbReference type="Proteomes" id="UP000297295"/>
    </source>
</evidence>
<comment type="caution">
    <text evidence="2">The sequence shown here is derived from an EMBL/GenBank/DDBJ whole genome shotgun (WGS) entry which is preliminary data.</text>
</comment>
<dbReference type="Pfam" id="PF07441">
    <property type="entry name" value="BofA"/>
    <property type="match status" value="1"/>
</dbReference>
<sequence length="81" mass="8564">MVNEILILIVAIIIAFVLYKLLKTATKMAVNAILGLIVLIVANAVLGLGIAYSWIVILICAIAGVVGALLIILLSYLNIAF</sequence>
<evidence type="ECO:0000313" key="2">
    <source>
        <dbReference type="EMBL" id="TGC08942.1"/>
    </source>
</evidence>
<organism evidence="2 3">
    <name type="scientific">Methanolobus halotolerans</name>
    <dbReference type="NCBI Taxonomy" id="2052935"/>
    <lineage>
        <taxon>Archaea</taxon>
        <taxon>Methanobacteriati</taxon>
        <taxon>Methanobacteriota</taxon>
        <taxon>Stenosarchaea group</taxon>
        <taxon>Methanomicrobia</taxon>
        <taxon>Methanosarcinales</taxon>
        <taxon>Methanosarcinaceae</taxon>
        <taxon>Methanolobus</taxon>
    </lineage>
</organism>
<feature type="transmembrane region" description="Helical" evidence="1">
    <location>
        <begin position="6"/>
        <end position="22"/>
    </location>
</feature>
<keyword evidence="3" id="KW-1185">Reference proteome</keyword>
<feature type="transmembrane region" description="Helical" evidence="1">
    <location>
        <begin position="54"/>
        <end position="77"/>
    </location>
</feature>
<evidence type="ECO:0000256" key="1">
    <source>
        <dbReference type="SAM" id="Phobius"/>
    </source>
</evidence>
<keyword evidence="1" id="KW-0472">Membrane</keyword>
<dbReference type="AlphaFoldDB" id="A0A4E0Q9K7"/>
<dbReference type="RefSeq" id="WP_135389769.1">
    <property type="nucleotide sequence ID" value="NZ_PGGK01000007.1"/>
</dbReference>
<keyword evidence="1" id="KW-0812">Transmembrane</keyword>
<name>A0A4E0Q9K7_9EURY</name>
<reference evidence="2 3" key="1">
    <citation type="submission" date="2017-11" db="EMBL/GenBank/DDBJ databases">
        <title>Isolation and Characterization of Methanogenic Archaea from Saline Meromictic Lake at Siberia.</title>
        <authorList>
            <person name="Shen Y."/>
            <person name="Huang H.-H."/>
            <person name="Lai M.-C."/>
            <person name="Chen S.-C."/>
        </authorList>
    </citation>
    <scope>NUCLEOTIDE SEQUENCE [LARGE SCALE GENOMIC DNA]</scope>
    <source>
        <strain evidence="2 3">SY-01</strain>
    </source>
</reference>
<accession>A0A4E0Q9K7</accession>
<dbReference type="InterPro" id="IPR010001">
    <property type="entry name" value="BofA"/>
</dbReference>
<keyword evidence="1" id="KW-1133">Transmembrane helix</keyword>
<dbReference type="EMBL" id="PGGK01000007">
    <property type="protein sequence ID" value="TGC08942.1"/>
    <property type="molecule type" value="Genomic_DNA"/>
</dbReference>